<organism evidence="1 2">
    <name type="scientific">Massarina eburnea CBS 473.64</name>
    <dbReference type="NCBI Taxonomy" id="1395130"/>
    <lineage>
        <taxon>Eukaryota</taxon>
        <taxon>Fungi</taxon>
        <taxon>Dikarya</taxon>
        <taxon>Ascomycota</taxon>
        <taxon>Pezizomycotina</taxon>
        <taxon>Dothideomycetes</taxon>
        <taxon>Pleosporomycetidae</taxon>
        <taxon>Pleosporales</taxon>
        <taxon>Massarineae</taxon>
        <taxon>Massarinaceae</taxon>
        <taxon>Massarina</taxon>
    </lineage>
</organism>
<proteinExistence type="predicted"/>
<name>A0A6A6RRT9_9PLEO</name>
<evidence type="ECO:0000313" key="2">
    <source>
        <dbReference type="Proteomes" id="UP000799753"/>
    </source>
</evidence>
<sequence length="301" mass="34468">MQWPYNRYKSIITPAGREWIPGHQQHGTKFIVGPSKKLGNIHSFLLAARSPAFCIPNTTIPRDTNTIIRLPDADWSDFRCLGFWLYEGKPPVYDSPADFLPLCRMWFLLSTLGMWRMANTLLRLGMELCGDRGFQVDIMDVKMVYENTVPGNKFRKYVVAIFAQRATPQVHFFREEFAKLGILRDAAEFLEEMAQVRRALLDPVEQSLGVALPSSINHMQWLLRWGPHDNDVLPDRFFLTEEEGFQGAWEVRNQMCPWCPRGPPGTDGGKVCSECRARYGVIWGRSSDSHGEGLVRDGERD</sequence>
<dbReference type="Proteomes" id="UP000799753">
    <property type="component" value="Unassembled WGS sequence"/>
</dbReference>
<protein>
    <recommendedName>
        <fullName evidence="3">BTB domain-containing protein</fullName>
    </recommendedName>
</protein>
<dbReference type="OrthoDB" id="194443at2759"/>
<keyword evidence="2" id="KW-1185">Reference proteome</keyword>
<accession>A0A6A6RRT9</accession>
<gene>
    <name evidence="1" type="ORF">P280DRAFT_521664</name>
</gene>
<dbReference type="AlphaFoldDB" id="A0A6A6RRT9"/>
<evidence type="ECO:0000313" key="1">
    <source>
        <dbReference type="EMBL" id="KAF2636744.1"/>
    </source>
</evidence>
<reference evidence="1" key="1">
    <citation type="journal article" date="2020" name="Stud. Mycol.">
        <title>101 Dothideomycetes genomes: a test case for predicting lifestyles and emergence of pathogens.</title>
        <authorList>
            <person name="Haridas S."/>
            <person name="Albert R."/>
            <person name="Binder M."/>
            <person name="Bloem J."/>
            <person name="Labutti K."/>
            <person name="Salamov A."/>
            <person name="Andreopoulos B."/>
            <person name="Baker S."/>
            <person name="Barry K."/>
            <person name="Bills G."/>
            <person name="Bluhm B."/>
            <person name="Cannon C."/>
            <person name="Castanera R."/>
            <person name="Culley D."/>
            <person name="Daum C."/>
            <person name="Ezra D."/>
            <person name="Gonzalez J."/>
            <person name="Henrissat B."/>
            <person name="Kuo A."/>
            <person name="Liang C."/>
            <person name="Lipzen A."/>
            <person name="Lutzoni F."/>
            <person name="Magnuson J."/>
            <person name="Mondo S."/>
            <person name="Nolan M."/>
            <person name="Ohm R."/>
            <person name="Pangilinan J."/>
            <person name="Park H.-J."/>
            <person name="Ramirez L."/>
            <person name="Alfaro M."/>
            <person name="Sun H."/>
            <person name="Tritt A."/>
            <person name="Yoshinaga Y."/>
            <person name="Zwiers L.-H."/>
            <person name="Turgeon B."/>
            <person name="Goodwin S."/>
            <person name="Spatafora J."/>
            <person name="Crous P."/>
            <person name="Grigoriev I."/>
        </authorList>
    </citation>
    <scope>NUCLEOTIDE SEQUENCE</scope>
    <source>
        <strain evidence="1">CBS 473.64</strain>
    </source>
</reference>
<dbReference type="EMBL" id="MU006796">
    <property type="protein sequence ID" value="KAF2636744.1"/>
    <property type="molecule type" value="Genomic_DNA"/>
</dbReference>
<evidence type="ECO:0008006" key="3">
    <source>
        <dbReference type="Google" id="ProtNLM"/>
    </source>
</evidence>